<keyword evidence="1" id="KW-0378">Hydrolase</keyword>
<dbReference type="SFLD" id="SFLDS00003">
    <property type="entry name" value="Haloacid_Dehalogenase"/>
    <property type="match status" value="1"/>
</dbReference>
<dbReference type="SUPFAM" id="SSF56784">
    <property type="entry name" value="HAD-like"/>
    <property type="match status" value="1"/>
</dbReference>
<comment type="caution">
    <text evidence="1">The sequence shown here is derived from an EMBL/GenBank/DDBJ whole genome shotgun (WGS) entry which is preliminary data.</text>
</comment>
<dbReference type="InterPro" id="IPR023214">
    <property type="entry name" value="HAD_sf"/>
</dbReference>
<dbReference type="InterPro" id="IPR051806">
    <property type="entry name" value="HAD-like_SPP"/>
</dbReference>
<dbReference type="GO" id="GO:0050308">
    <property type="term" value="F:sugar-phosphatase activity"/>
    <property type="evidence" value="ECO:0007669"/>
    <property type="project" value="UniProtKB-EC"/>
</dbReference>
<dbReference type="PATRIC" id="fig|43678.3.peg.1129"/>
<dbReference type="PANTHER" id="PTHR43481:SF4">
    <property type="entry name" value="GLYCEROL-1-PHOSPHATE PHOSPHOHYDROLASE 1-RELATED"/>
    <property type="match status" value="1"/>
</dbReference>
<proteinExistence type="predicted"/>
<dbReference type="STRING" id="43678.OJAG_10790"/>
<dbReference type="OrthoDB" id="9800058at2"/>
<dbReference type="Proteomes" id="UP000076447">
    <property type="component" value="Unassembled WGS sequence"/>
</dbReference>
<accession>A0A163SB12</accession>
<dbReference type="EC" id="3.1.3.23" evidence="1"/>
<dbReference type="PANTHER" id="PTHR43481">
    <property type="entry name" value="FRUCTOSE-1-PHOSPHATE PHOSPHATASE"/>
    <property type="match status" value="1"/>
</dbReference>
<reference evidence="1 2" key="1">
    <citation type="submission" date="2016-01" db="EMBL/GenBank/DDBJ databases">
        <title>Genome sequence of Oerskovia enterophila VJag, an agar and cellulose degrading bacterium.</title>
        <authorList>
            <person name="Poehlein A."/>
            <person name="Jag V."/>
            <person name="Bengelsdorf F."/>
            <person name="Duerre P."/>
            <person name="Daniel R."/>
        </authorList>
    </citation>
    <scope>NUCLEOTIDE SEQUENCE [LARGE SCALE GENOMIC DNA]</scope>
    <source>
        <strain evidence="1 2">VJag</strain>
    </source>
</reference>
<dbReference type="AlphaFoldDB" id="A0A163SB12"/>
<evidence type="ECO:0000313" key="1">
    <source>
        <dbReference type="EMBL" id="KZM36200.1"/>
    </source>
</evidence>
<dbReference type="InterPro" id="IPR023198">
    <property type="entry name" value="PGP-like_dom2"/>
</dbReference>
<name>A0A163SB12_9CELL</name>
<dbReference type="EMBL" id="LRIE01000057">
    <property type="protein sequence ID" value="KZM36200.1"/>
    <property type="molecule type" value="Genomic_DNA"/>
</dbReference>
<dbReference type="SFLD" id="SFLDG01135">
    <property type="entry name" value="C1.5.6:_HAD__Beta-PGM__Phospha"/>
    <property type="match status" value="1"/>
</dbReference>
<dbReference type="InterPro" id="IPR006439">
    <property type="entry name" value="HAD-SF_hydro_IA"/>
</dbReference>
<dbReference type="Pfam" id="PF00702">
    <property type="entry name" value="Hydrolase"/>
    <property type="match status" value="1"/>
</dbReference>
<dbReference type="SFLD" id="SFLDG01129">
    <property type="entry name" value="C1.5:_HAD__Beta-PGM__Phosphata"/>
    <property type="match status" value="1"/>
</dbReference>
<sequence length="243" mass="25264">MSVLPVPSPDLPEPPPLPTPGAAFAGRTFDAILFDMDGTLIDSVPAVDRNWRRWAHEYGLPDADTFQIEHGTPARTFIARLLPADQVEEAYERIHDLELNDNEGVRILPGTVDAFASLPATRQAIVTSCTRPLAAARIGASGLVPPAVVVTADDVTHGKPDPDPFLLGAERLGVDPSRCLVVEDAPAGVTAGRAAGCAVLVVEGTHSLEQLAGAAVAPDAGASGLDQVRFAVGQDGSISVTDA</sequence>
<gene>
    <name evidence="1" type="primary">yfbT</name>
    <name evidence="1" type="ORF">OJAG_10790</name>
</gene>
<dbReference type="Gene3D" id="1.10.150.240">
    <property type="entry name" value="Putative phosphatase, domain 2"/>
    <property type="match status" value="1"/>
</dbReference>
<dbReference type="RefSeq" id="WP_082848780.1">
    <property type="nucleotide sequence ID" value="NZ_LRIE01000057.1"/>
</dbReference>
<dbReference type="Gene3D" id="3.40.50.1000">
    <property type="entry name" value="HAD superfamily/HAD-like"/>
    <property type="match status" value="1"/>
</dbReference>
<protein>
    <submittedName>
        <fullName evidence="1">Sugar phosphatase YfbT</fullName>
        <ecNumber evidence="1">3.1.3.23</ecNumber>
    </submittedName>
</protein>
<evidence type="ECO:0000313" key="2">
    <source>
        <dbReference type="Proteomes" id="UP000076447"/>
    </source>
</evidence>
<dbReference type="InterPro" id="IPR036412">
    <property type="entry name" value="HAD-like_sf"/>
</dbReference>
<dbReference type="NCBIfam" id="TIGR01509">
    <property type="entry name" value="HAD-SF-IA-v3"/>
    <property type="match status" value="1"/>
</dbReference>
<organism evidence="1 2">
    <name type="scientific">Oerskovia enterophila</name>
    <dbReference type="NCBI Taxonomy" id="43678"/>
    <lineage>
        <taxon>Bacteria</taxon>
        <taxon>Bacillati</taxon>
        <taxon>Actinomycetota</taxon>
        <taxon>Actinomycetes</taxon>
        <taxon>Micrococcales</taxon>
        <taxon>Cellulomonadaceae</taxon>
        <taxon>Oerskovia</taxon>
    </lineage>
</organism>